<organism evidence="1 2">
    <name type="scientific">Romanomermis culicivorax</name>
    <name type="common">Nematode worm</name>
    <dbReference type="NCBI Taxonomy" id="13658"/>
    <lineage>
        <taxon>Eukaryota</taxon>
        <taxon>Metazoa</taxon>
        <taxon>Ecdysozoa</taxon>
        <taxon>Nematoda</taxon>
        <taxon>Enoplea</taxon>
        <taxon>Dorylaimia</taxon>
        <taxon>Mermithida</taxon>
        <taxon>Mermithoidea</taxon>
        <taxon>Mermithidae</taxon>
        <taxon>Romanomermis</taxon>
    </lineage>
</organism>
<evidence type="ECO:0000313" key="2">
    <source>
        <dbReference type="WBParaSite" id="nRc.2.0.1.t10307-RA"/>
    </source>
</evidence>
<name>A0A915I8W3_ROMCU</name>
<dbReference type="Proteomes" id="UP000887565">
    <property type="component" value="Unplaced"/>
</dbReference>
<reference evidence="2" key="1">
    <citation type="submission" date="2022-11" db="UniProtKB">
        <authorList>
            <consortium name="WormBaseParasite"/>
        </authorList>
    </citation>
    <scope>IDENTIFICATION</scope>
</reference>
<evidence type="ECO:0000313" key="1">
    <source>
        <dbReference type="Proteomes" id="UP000887565"/>
    </source>
</evidence>
<accession>A0A915I8W3</accession>
<dbReference type="WBParaSite" id="nRc.2.0.1.t10307-RA">
    <property type="protein sequence ID" value="nRc.2.0.1.t10307-RA"/>
    <property type="gene ID" value="nRc.2.0.1.g10307"/>
</dbReference>
<dbReference type="AlphaFoldDB" id="A0A915I8W3"/>
<protein>
    <submittedName>
        <fullName evidence="2">Uncharacterized protein</fullName>
    </submittedName>
</protein>
<proteinExistence type="predicted"/>
<sequence>MSGSEPISSRQDELQLLSSTSESKIESSSFAVFLSSRTYTVSLLLFGQRGKGHFVAIASRTFSSCNRNRKIIAENDTKICQCDAIKTPSTLSKTQNINSHQRGFNIPILRTAKSRHNYSQSDVQE</sequence>
<keyword evidence="1" id="KW-1185">Reference proteome</keyword>